<organism evidence="3">
    <name type="scientific">uncultured Caudovirales phage</name>
    <dbReference type="NCBI Taxonomy" id="2100421"/>
    <lineage>
        <taxon>Viruses</taxon>
        <taxon>Duplodnaviria</taxon>
        <taxon>Heunggongvirae</taxon>
        <taxon>Uroviricota</taxon>
        <taxon>Caudoviricetes</taxon>
        <taxon>Peduoviridae</taxon>
        <taxon>Maltschvirus</taxon>
        <taxon>Maltschvirus maltsch</taxon>
    </lineage>
</organism>
<gene>
    <name evidence="3" type="ORF">UFOVP1146_94</name>
    <name evidence="4" type="ORF">UFOVP1638_50</name>
    <name evidence="1" type="ORF">UFOVP812_7</name>
    <name evidence="2" type="ORF">UFOVP818_137</name>
</gene>
<dbReference type="EMBL" id="LR796776">
    <property type="protein sequence ID" value="CAB4165601.1"/>
    <property type="molecule type" value="Genomic_DNA"/>
</dbReference>
<evidence type="ECO:0000313" key="1">
    <source>
        <dbReference type="EMBL" id="CAB4163274.1"/>
    </source>
</evidence>
<evidence type="ECO:0000313" key="2">
    <source>
        <dbReference type="EMBL" id="CAB4165601.1"/>
    </source>
</evidence>
<evidence type="ECO:0000313" key="3">
    <source>
        <dbReference type="EMBL" id="CAB4186748.1"/>
    </source>
</evidence>
<reference evidence="3" key="1">
    <citation type="submission" date="2020-05" db="EMBL/GenBank/DDBJ databases">
        <authorList>
            <person name="Chiriac C."/>
            <person name="Salcher M."/>
            <person name="Ghai R."/>
            <person name="Kavagutti S V."/>
        </authorList>
    </citation>
    <scope>NUCLEOTIDE SEQUENCE</scope>
</reference>
<dbReference type="Gene3D" id="3.40.50.1820">
    <property type="entry name" value="alpha/beta hydrolase"/>
    <property type="match status" value="1"/>
</dbReference>
<name>A0A6J5QZW7_9CAUD</name>
<dbReference type="EMBL" id="LR796758">
    <property type="protein sequence ID" value="CAB4163274.1"/>
    <property type="molecule type" value="Genomic_DNA"/>
</dbReference>
<dbReference type="EMBL" id="LR797099">
    <property type="protein sequence ID" value="CAB4186748.1"/>
    <property type="molecule type" value="Genomic_DNA"/>
</dbReference>
<sequence>MKLVYIHGASATGDSFNYIRDHLNHTDDLVIEYDSANGFENNLKEMQQQLRGLDDIYFITHSLGGIYAVHLAHAIAKKVRGAITISAPYGGAEIANFAQYFLPFNRLMQDIGPGSWPIRFSNEIKIQHPWTNIVTTRGSSPWIVGANDGVVTINSMQYRSDMHLIELHTNHYEVIMNPAVVDIIRDKIKG</sequence>
<dbReference type="SUPFAM" id="SSF53474">
    <property type="entry name" value="alpha/beta-Hydrolases"/>
    <property type="match status" value="1"/>
</dbReference>
<evidence type="ECO:0000313" key="4">
    <source>
        <dbReference type="EMBL" id="CAB4220733.1"/>
    </source>
</evidence>
<protein>
    <submittedName>
        <fullName evidence="3">Uncharacterized protein</fullName>
    </submittedName>
</protein>
<proteinExistence type="predicted"/>
<dbReference type="InterPro" id="IPR029058">
    <property type="entry name" value="AB_hydrolase_fold"/>
</dbReference>
<accession>A0A6J5QZW7</accession>
<dbReference type="EMBL" id="LR797502">
    <property type="protein sequence ID" value="CAB4220733.1"/>
    <property type="molecule type" value="Genomic_DNA"/>
</dbReference>